<dbReference type="InterPro" id="IPR054836">
    <property type="entry name" value="Tn5_transposase"/>
</dbReference>
<accession>A0A385SM64</accession>
<dbReference type="AlphaFoldDB" id="A0A385SM64"/>
<dbReference type="InterPro" id="IPR047768">
    <property type="entry name" value="Tn5p-like"/>
</dbReference>
<dbReference type="EMBL" id="CP032382">
    <property type="protein sequence ID" value="AYB32074.1"/>
    <property type="molecule type" value="Genomic_DNA"/>
</dbReference>
<dbReference type="PANTHER" id="PTHR37319">
    <property type="entry name" value="TRANSPOSASE"/>
    <property type="match status" value="1"/>
</dbReference>
<sequence length="462" mass="52505">MCSGTVSGQFFGRFPAGKKGLSFLSDLIARPSAILNRVAAGRASVVGYHRFLNNVKVCYHAIMEGHYESLAGRISGKDLICIQDTSEYMYGHHKGILKDGTLGRITDDYNLGLRVHPMLVLDANDEFAYGFSSLEIVNREAQAENKTQRKYKQLPVEEKESYRWINAALNTKQVLQKANSITIVADRESDIYQLWSRIPDEKTHLVVRSSLTRIFKNEGGEKLDPTDRQKRVGQITLLIPADFDKKRKAREAKIELYVQKAQTRRPVSLRSSNDGQHVPLYVVVAKEVINQREEIQDPVEWILLTDIKTDTLEEATTIISIYRSRWNIEQIFRLTKQKGFQLESSQLETGHAIENLIAMVFIAAIRIFQMVKSRNDQGRLALDLFDAQEITLLTKVNKGLEGSSPKSKNINRPESIAFIVWIVARLGNWKPEDKDPPGPITLLKGWIVLQNYLKVNQILLSN</sequence>
<proteinExistence type="predicted"/>
<dbReference type="Proteomes" id="UP000266183">
    <property type="component" value="Chromosome"/>
</dbReference>
<dbReference type="SUPFAM" id="SSF53098">
    <property type="entry name" value="Ribonuclease H-like"/>
    <property type="match status" value="1"/>
</dbReference>
<dbReference type="PANTHER" id="PTHR37319:SF1">
    <property type="entry name" value="TRANSPOSASE TN5 DIMERISATION DOMAIN-CONTAINING PROTEIN"/>
    <property type="match status" value="1"/>
</dbReference>
<reference evidence="3" key="1">
    <citation type="submission" date="2018-09" db="EMBL/GenBank/DDBJ databases">
        <title>Chryseolinea sp. KIS68-18 isolated from soil.</title>
        <authorList>
            <person name="Weon H.-Y."/>
            <person name="Kwon S.-W."/>
            <person name="Lee S.A."/>
        </authorList>
    </citation>
    <scope>NUCLEOTIDE SEQUENCE [LARGE SCALE GENOMIC DNA]</scope>
    <source>
        <strain evidence="3">KIS68-18</strain>
    </source>
</reference>
<dbReference type="NCBIfam" id="NF033590">
    <property type="entry name" value="transpos_IS4_3"/>
    <property type="match status" value="1"/>
</dbReference>
<dbReference type="GO" id="GO:0004803">
    <property type="term" value="F:transposase activity"/>
    <property type="evidence" value="ECO:0007669"/>
    <property type="project" value="InterPro"/>
</dbReference>
<dbReference type="InterPro" id="IPR014737">
    <property type="entry name" value="Transposase_Tn5-like_C"/>
</dbReference>
<keyword evidence="3" id="KW-1185">Reference proteome</keyword>
<organism evidence="2 3">
    <name type="scientific">Chryseolinea soli</name>
    <dbReference type="NCBI Taxonomy" id="2321403"/>
    <lineage>
        <taxon>Bacteria</taxon>
        <taxon>Pseudomonadati</taxon>
        <taxon>Bacteroidota</taxon>
        <taxon>Cytophagia</taxon>
        <taxon>Cytophagales</taxon>
        <taxon>Fulvivirgaceae</taxon>
        <taxon>Chryseolinea</taxon>
    </lineage>
</organism>
<dbReference type="GO" id="GO:0003677">
    <property type="term" value="F:DNA binding"/>
    <property type="evidence" value="ECO:0007669"/>
    <property type="project" value="InterPro"/>
</dbReference>
<name>A0A385SM64_9BACT</name>
<dbReference type="InterPro" id="IPR002559">
    <property type="entry name" value="Transposase_11"/>
</dbReference>
<evidence type="ECO:0000259" key="1">
    <source>
        <dbReference type="Pfam" id="PF01609"/>
    </source>
</evidence>
<dbReference type="Pfam" id="PF01609">
    <property type="entry name" value="DDE_Tnp_1"/>
    <property type="match status" value="1"/>
</dbReference>
<protein>
    <submittedName>
        <fullName evidence="2">IS4 family transposase</fullName>
    </submittedName>
</protein>
<feature type="domain" description="Transposase IS4-like" evidence="1">
    <location>
        <begin position="179"/>
        <end position="364"/>
    </location>
</feature>
<dbReference type="Gene3D" id="1.10.740.10">
    <property type="entry name" value="Transferase Inhibitor Protein From Tn5, Chain"/>
    <property type="match status" value="1"/>
</dbReference>
<gene>
    <name evidence="2" type="ORF">D4L85_16515</name>
</gene>
<dbReference type="InterPro" id="IPR012337">
    <property type="entry name" value="RNaseH-like_sf"/>
</dbReference>
<evidence type="ECO:0000313" key="2">
    <source>
        <dbReference type="EMBL" id="AYB32074.1"/>
    </source>
</evidence>
<dbReference type="Gene3D" id="3.90.350.10">
    <property type="entry name" value="Transposase Inhibitor Protein From Tn5, Chain A, domain 1"/>
    <property type="match status" value="1"/>
</dbReference>
<dbReference type="KEGG" id="chk:D4L85_16515"/>
<evidence type="ECO:0000313" key="3">
    <source>
        <dbReference type="Proteomes" id="UP000266183"/>
    </source>
</evidence>
<dbReference type="GO" id="GO:0006313">
    <property type="term" value="P:DNA transposition"/>
    <property type="evidence" value="ECO:0007669"/>
    <property type="project" value="InterPro"/>
</dbReference>